<evidence type="ECO:0000256" key="4">
    <source>
        <dbReference type="ARBA" id="ARBA00023002"/>
    </source>
</evidence>
<evidence type="ECO:0000256" key="2">
    <source>
        <dbReference type="ARBA" id="ARBA00022617"/>
    </source>
</evidence>
<dbReference type="GO" id="GO:0020037">
    <property type="term" value="F:heme binding"/>
    <property type="evidence" value="ECO:0007669"/>
    <property type="project" value="InterPro"/>
</dbReference>
<evidence type="ECO:0008006" key="12">
    <source>
        <dbReference type="Google" id="ProtNLM"/>
    </source>
</evidence>
<dbReference type="EMBL" id="JAACJL010000018">
    <property type="protein sequence ID" value="KAF4618218.1"/>
    <property type="molecule type" value="Genomic_DNA"/>
</dbReference>
<keyword evidence="2 7" id="KW-0349">Heme</keyword>
<comment type="caution">
    <text evidence="10">The sequence shown here is derived from an EMBL/GenBank/DDBJ whole genome shotgun (WGS) entry which is preliminary data.</text>
</comment>
<dbReference type="GO" id="GO:0016705">
    <property type="term" value="F:oxidoreductase activity, acting on paired donors, with incorporation or reduction of molecular oxygen"/>
    <property type="evidence" value="ECO:0007669"/>
    <property type="project" value="InterPro"/>
</dbReference>
<dbReference type="InterPro" id="IPR036396">
    <property type="entry name" value="Cyt_P450_sf"/>
</dbReference>
<keyword evidence="6 8" id="KW-0503">Monooxygenase</keyword>
<dbReference type="PANTHER" id="PTHR24291">
    <property type="entry name" value="CYTOCHROME P450 FAMILY 4"/>
    <property type="match status" value="1"/>
</dbReference>
<organism evidence="10 11">
    <name type="scientific">Agrocybe pediades</name>
    <dbReference type="NCBI Taxonomy" id="84607"/>
    <lineage>
        <taxon>Eukaryota</taxon>
        <taxon>Fungi</taxon>
        <taxon>Dikarya</taxon>
        <taxon>Basidiomycota</taxon>
        <taxon>Agaricomycotina</taxon>
        <taxon>Agaricomycetes</taxon>
        <taxon>Agaricomycetidae</taxon>
        <taxon>Agaricales</taxon>
        <taxon>Agaricineae</taxon>
        <taxon>Strophariaceae</taxon>
        <taxon>Agrocybe</taxon>
    </lineage>
</organism>
<dbReference type="InterPro" id="IPR050196">
    <property type="entry name" value="Cytochrome_P450_Monoox"/>
</dbReference>
<evidence type="ECO:0000313" key="11">
    <source>
        <dbReference type="Proteomes" id="UP000521872"/>
    </source>
</evidence>
<dbReference type="PANTHER" id="PTHR24291:SF50">
    <property type="entry name" value="BIFUNCTIONAL ALBAFLAVENONE MONOOXYGENASE_TERPENE SYNTHASE"/>
    <property type="match status" value="1"/>
</dbReference>
<keyword evidence="9" id="KW-0472">Membrane</keyword>
<name>A0A8H4QVZ5_9AGAR</name>
<dbReference type="PRINTS" id="PR00385">
    <property type="entry name" value="P450"/>
</dbReference>
<accession>A0A8H4QVZ5</accession>
<dbReference type="AlphaFoldDB" id="A0A8H4QVZ5"/>
<dbReference type="SUPFAM" id="SSF48264">
    <property type="entry name" value="Cytochrome P450"/>
    <property type="match status" value="1"/>
</dbReference>
<dbReference type="PRINTS" id="PR00463">
    <property type="entry name" value="EP450I"/>
</dbReference>
<comment type="similarity">
    <text evidence="1 8">Belongs to the cytochrome P450 family.</text>
</comment>
<evidence type="ECO:0000313" key="10">
    <source>
        <dbReference type="EMBL" id="KAF4618218.1"/>
    </source>
</evidence>
<evidence type="ECO:0000256" key="9">
    <source>
        <dbReference type="SAM" id="Phobius"/>
    </source>
</evidence>
<dbReference type="Proteomes" id="UP000521872">
    <property type="component" value="Unassembled WGS sequence"/>
</dbReference>
<comment type="cofactor">
    <cofactor evidence="7">
        <name>heme</name>
        <dbReference type="ChEBI" id="CHEBI:30413"/>
    </cofactor>
</comment>
<evidence type="ECO:0000256" key="6">
    <source>
        <dbReference type="ARBA" id="ARBA00023033"/>
    </source>
</evidence>
<evidence type="ECO:0000256" key="7">
    <source>
        <dbReference type="PIRSR" id="PIRSR602401-1"/>
    </source>
</evidence>
<dbReference type="Pfam" id="PF00067">
    <property type="entry name" value="p450"/>
    <property type="match status" value="1"/>
</dbReference>
<feature type="binding site" description="axial binding residue" evidence="7">
    <location>
        <position position="481"/>
    </location>
    <ligand>
        <name>heme</name>
        <dbReference type="ChEBI" id="CHEBI:30413"/>
    </ligand>
    <ligandPart>
        <name>Fe</name>
        <dbReference type="ChEBI" id="CHEBI:18248"/>
    </ligandPart>
</feature>
<dbReference type="InterPro" id="IPR001128">
    <property type="entry name" value="Cyt_P450"/>
</dbReference>
<keyword evidence="9" id="KW-1133">Transmembrane helix</keyword>
<keyword evidence="11" id="KW-1185">Reference proteome</keyword>
<keyword evidence="3 7" id="KW-0479">Metal-binding</keyword>
<feature type="transmembrane region" description="Helical" evidence="9">
    <location>
        <begin position="20"/>
        <end position="37"/>
    </location>
</feature>
<dbReference type="InterPro" id="IPR002401">
    <property type="entry name" value="Cyt_P450_E_grp-I"/>
</dbReference>
<evidence type="ECO:0000256" key="5">
    <source>
        <dbReference type="ARBA" id="ARBA00023004"/>
    </source>
</evidence>
<gene>
    <name evidence="10" type="ORF">D9613_011594</name>
</gene>
<dbReference type="Gene3D" id="1.10.630.10">
    <property type="entry name" value="Cytochrome P450"/>
    <property type="match status" value="1"/>
</dbReference>
<dbReference type="InterPro" id="IPR017972">
    <property type="entry name" value="Cyt_P450_CS"/>
</dbReference>
<evidence type="ECO:0000256" key="8">
    <source>
        <dbReference type="RuleBase" id="RU000461"/>
    </source>
</evidence>
<reference evidence="10 11" key="1">
    <citation type="submission" date="2019-12" db="EMBL/GenBank/DDBJ databases">
        <authorList>
            <person name="Floudas D."/>
            <person name="Bentzer J."/>
            <person name="Ahren D."/>
            <person name="Johansson T."/>
            <person name="Persson P."/>
            <person name="Tunlid A."/>
        </authorList>
    </citation>
    <scope>NUCLEOTIDE SEQUENCE [LARGE SCALE GENOMIC DNA]</scope>
    <source>
        <strain evidence="10 11">CBS 102.39</strain>
    </source>
</reference>
<evidence type="ECO:0000256" key="3">
    <source>
        <dbReference type="ARBA" id="ARBA00022723"/>
    </source>
</evidence>
<keyword evidence="9" id="KW-0812">Transmembrane</keyword>
<dbReference type="GO" id="GO:0005506">
    <property type="term" value="F:iron ion binding"/>
    <property type="evidence" value="ECO:0007669"/>
    <property type="project" value="InterPro"/>
</dbReference>
<sequence>MPHTLSGKQGLEFLGEMSLFVKASFTILVAFIISKALKYRRNLQTVSYLPGLRPAFFPMTIPGLVIPTTWWNPGIMFTWAWRFHLYKWFGSETISLVPFLSGPVALYTSNLDVARQVAGGSVTTNFVKPEQFSRSLLFFGMNLVAADGETWRTHRRLMAPSFNNDLYDLVWTETLKTYHEMIRSDGWDKESIIDQPVVQKITFKLALLIIGKCGFGFPFDWATPPISEDGSMSMQEALRIISDTNTYALFLPKWTHDLPFKKLKDMRTAHAQFRNFMHAQIATKKDRIHLQSAGTMDDSADSDFFTTLVRANEGQGSKLKLSDDELIGNVFIMLFAGHETTAHTLAVALGYLAIYEEVQEEIYEQIVSVCGTENDPELSHYPKLDKVLAAFYEASRLFPSGFIMIREAHRDTTLQLPNPVGQEGHTTIPIPKGTQVIVDMIGVQYNPRYYEKPEEYRPSRWYGVGNESETFTAFSIGPRACLGRKFATTEAVCYLAMLLRDYTVRPILRPGESKEQWKERVLDAKVVMTLGVQDVPLRFTRRT</sequence>
<evidence type="ECO:0000256" key="1">
    <source>
        <dbReference type="ARBA" id="ARBA00010617"/>
    </source>
</evidence>
<proteinExistence type="inferred from homology"/>
<keyword evidence="4 8" id="KW-0560">Oxidoreductase</keyword>
<dbReference type="PROSITE" id="PS00086">
    <property type="entry name" value="CYTOCHROME_P450"/>
    <property type="match status" value="1"/>
</dbReference>
<keyword evidence="5 7" id="KW-0408">Iron</keyword>
<protein>
    <recommendedName>
        <fullName evidence="12">Cytochrome P450</fullName>
    </recommendedName>
</protein>
<dbReference type="GO" id="GO:0004497">
    <property type="term" value="F:monooxygenase activity"/>
    <property type="evidence" value="ECO:0007669"/>
    <property type="project" value="UniProtKB-KW"/>
</dbReference>